<accession>A0ACA9M5Z0</accession>
<comment type="caution">
    <text evidence="1">The sequence shown here is derived from an EMBL/GenBank/DDBJ whole genome shotgun (WGS) entry which is preliminary data.</text>
</comment>
<protein>
    <submittedName>
        <fullName evidence="1">11716_t:CDS:1</fullName>
    </submittedName>
</protein>
<organism evidence="1 2">
    <name type="scientific">Dentiscutata heterogama</name>
    <dbReference type="NCBI Taxonomy" id="1316150"/>
    <lineage>
        <taxon>Eukaryota</taxon>
        <taxon>Fungi</taxon>
        <taxon>Fungi incertae sedis</taxon>
        <taxon>Mucoromycota</taxon>
        <taxon>Glomeromycotina</taxon>
        <taxon>Glomeromycetes</taxon>
        <taxon>Diversisporales</taxon>
        <taxon>Gigasporaceae</taxon>
        <taxon>Dentiscutata</taxon>
    </lineage>
</organism>
<name>A0ACA9M5Z0_9GLOM</name>
<evidence type="ECO:0000313" key="2">
    <source>
        <dbReference type="Proteomes" id="UP000789702"/>
    </source>
</evidence>
<proteinExistence type="predicted"/>
<reference evidence="1" key="1">
    <citation type="submission" date="2021-06" db="EMBL/GenBank/DDBJ databases">
        <authorList>
            <person name="Kallberg Y."/>
            <person name="Tangrot J."/>
            <person name="Rosling A."/>
        </authorList>
    </citation>
    <scope>NUCLEOTIDE SEQUENCE</scope>
    <source>
        <strain evidence="1">IL203A</strain>
    </source>
</reference>
<dbReference type="EMBL" id="CAJVPU010007325">
    <property type="protein sequence ID" value="CAG8571275.1"/>
    <property type="molecule type" value="Genomic_DNA"/>
</dbReference>
<keyword evidence="2" id="KW-1185">Reference proteome</keyword>
<dbReference type="Proteomes" id="UP000789702">
    <property type="component" value="Unassembled WGS sequence"/>
</dbReference>
<sequence length="616" mass="69718">MSLFITLTVKNIAYVTPNFVSLEGVHIRFTDNQRHSVFQKFLDNLNKMVYTIPSLIEDKISPYAKKLIKLVDDFVEDFGICFFQNYYSEGVGLTNLEYALIAEITGRSLRIAPEAINCSAPDTGNMEVFVKYGTLDQKEKWLKPLLNGEIRSAFAMTEKAIASSDATNIETSIKRVGNHYVINGHKWWISGAGDPRCALFLVMGKPSFNANIHKQSVIIVPRNTPGITIVRPLTVFGYDDAPERHCEIIFKDVKVPVENIILGEGRGFEIIQGRLGPGRIHHCMRSIGAAERGLDLMLMRVTDPSRRTFGKLLAEHETIIADIAHSRMLIDQARLLVLNAADMIDKVGAKSALKEIGMAKVIVPSMLLTVIDRSIQSHGAGGLCDDFPLASLYASGRTLKFADGPDEVHIQQVGKLELKRARKVKEEYEKRPKIKNEHRRKFYKEAWTREKEKRQAMEQERNVNIIQENIEFILGRCRVKLENGCSDATLVAYTKIVCHLERLDLAIIKPEVPIASEIKFMVDNFIDTYKGLRPDFDPVLMRPIPFHGEKCLLNPDGEPNGGYKFGKKARSTSFVKVDMMENEIVLAEVSRLLPQQDKEIIDWKKLIHICKDCFDE</sequence>
<evidence type="ECO:0000313" key="1">
    <source>
        <dbReference type="EMBL" id="CAG8571275.1"/>
    </source>
</evidence>
<gene>
    <name evidence="1" type="ORF">DHETER_LOCUS6071</name>
</gene>